<sequence>MTKTNTTKTNTVVAITLKNPVNLIKTSITVVILASFILGSWPVLASTSGKYTGEVSGWIPWWQDTAGLKSATKNIKKLDTVYPFVYEVNSSGTIVDKANLSEKQWTNFIKLVEKNKVEIIPTIAWFNGEQIDSILSNDDKRAEHIKEITNIVKKGNFAGINIDYEQKEAKTIDDFSLFLKELDHALGKKLLTCAIEARTPAEDLYKVVPNPLTYANDYKEIAQYCDRIELMIYDQQRADLTLNQSNLGAPYVPVADIAWVEKVIKLALQDFSKNKVSLGIATYGRAWDVTVAPDWYRDYKYVASLNTPRILELSKEYHSPVGRTKGGEAIISYFPETSIYKILNSLPVPTGTIKGTEAAAKALLFANLTKTELPVRFITYSDSVAVKSKLDLATKYKLNGVALFKIDGEEDQAIWKLF</sequence>
<dbReference type="InterPro" id="IPR017853">
    <property type="entry name" value="GH"/>
</dbReference>
<dbReference type="Gene3D" id="3.20.20.80">
    <property type="entry name" value="Glycosidases"/>
    <property type="match status" value="1"/>
</dbReference>
<evidence type="ECO:0000313" key="2">
    <source>
        <dbReference type="EMBL" id="OGG89082.1"/>
    </source>
</evidence>
<organism evidence="2 3">
    <name type="scientific">Candidatus Kaiserbacteria bacterium RIFOXYD1_FULL_42_15</name>
    <dbReference type="NCBI Taxonomy" id="1798532"/>
    <lineage>
        <taxon>Bacteria</taxon>
        <taxon>Candidatus Kaiseribacteriota</taxon>
    </lineage>
</organism>
<dbReference type="GO" id="GO:0008061">
    <property type="term" value="F:chitin binding"/>
    <property type="evidence" value="ECO:0007669"/>
    <property type="project" value="InterPro"/>
</dbReference>
<comment type="caution">
    <text evidence="2">The sequence shown here is derived from an EMBL/GenBank/DDBJ whole genome shotgun (WGS) entry which is preliminary data.</text>
</comment>
<proteinExistence type="predicted"/>
<dbReference type="PANTHER" id="PTHR46066:SF2">
    <property type="entry name" value="CHITINASE DOMAIN-CONTAINING PROTEIN 1"/>
    <property type="match status" value="1"/>
</dbReference>
<evidence type="ECO:0000313" key="3">
    <source>
        <dbReference type="Proteomes" id="UP000179230"/>
    </source>
</evidence>
<name>A0A1F6FT93_9BACT</name>
<dbReference type="GO" id="GO:0005975">
    <property type="term" value="P:carbohydrate metabolic process"/>
    <property type="evidence" value="ECO:0007669"/>
    <property type="project" value="InterPro"/>
</dbReference>
<dbReference type="InterPro" id="IPR011583">
    <property type="entry name" value="Chitinase_II/V-like_cat"/>
</dbReference>
<accession>A0A1F6FT93</accession>
<dbReference type="Proteomes" id="UP000179230">
    <property type="component" value="Unassembled WGS sequence"/>
</dbReference>
<dbReference type="PANTHER" id="PTHR46066">
    <property type="entry name" value="CHITINASE DOMAIN-CONTAINING PROTEIN 1 FAMILY MEMBER"/>
    <property type="match status" value="1"/>
</dbReference>
<gene>
    <name evidence="2" type="ORF">A2592_02280</name>
</gene>
<dbReference type="AlphaFoldDB" id="A0A1F6FT93"/>
<evidence type="ECO:0000259" key="1">
    <source>
        <dbReference type="PROSITE" id="PS51910"/>
    </source>
</evidence>
<protein>
    <recommendedName>
        <fullName evidence="1">GH18 domain-containing protein</fullName>
    </recommendedName>
</protein>
<reference evidence="2 3" key="1">
    <citation type="journal article" date="2016" name="Nat. Commun.">
        <title>Thousands of microbial genomes shed light on interconnected biogeochemical processes in an aquifer system.</title>
        <authorList>
            <person name="Anantharaman K."/>
            <person name="Brown C.T."/>
            <person name="Hug L.A."/>
            <person name="Sharon I."/>
            <person name="Castelle C.J."/>
            <person name="Probst A.J."/>
            <person name="Thomas B.C."/>
            <person name="Singh A."/>
            <person name="Wilkins M.J."/>
            <person name="Karaoz U."/>
            <person name="Brodie E.L."/>
            <person name="Williams K.H."/>
            <person name="Hubbard S.S."/>
            <person name="Banfield J.F."/>
        </authorList>
    </citation>
    <scope>NUCLEOTIDE SEQUENCE [LARGE SCALE GENOMIC DNA]</scope>
</reference>
<dbReference type="Pfam" id="PF00704">
    <property type="entry name" value="Glyco_hydro_18"/>
    <property type="match status" value="1"/>
</dbReference>
<dbReference type="SMART" id="SM00636">
    <property type="entry name" value="Glyco_18"/>
    <property type="match status" value="1"/>
</dbReference>
<dbReference type="EMBL" id="MFMT01000007">
    <property type="protein sequence ID" value="OGG89082.1"/>
    <property type="molecule type" value="Genomic_DNA"/>
</dbReference>
<dbReference type="Gene3D" id="3.10.50.10">
    <property type="match status" value="1"/>
</dbReference>
<dbReference type="InterPro" id="IPR029070">
    <property type="entry name" value="Chitinase_insertion_sf"/>
</dbReference>
<dbReference type="PROSITE" id="PS51910">
    <property type="entry name" value="GH18_2"/>
    <property type="match status" value="1"/>
</dbReference>
<feature type="domain" description="GH18" evidence="1">
    <location>
        <begin position="52"/>
        <end position="418"/>
    </location>
</feature>
<dbReference type="InterPro" id="IPR001223">
    <property type="entry name" value="Glyco_hydro18_cat"/>
</dbReference>
<dbReference type="SUPFAM" id="SSF51445">
    <property type="entry name" value="(Trans)glycosidases"/>
    <property type="match status" value="1"/>
</dbReference>